<keyword evidence="4" id="KW-1133">Transmembrane helix</keyword>
<keyword evidence="2" id="KW-0812">Transmembrane</keyword>
<comment type="subcellular location">
    <subcellularLocation>
        <location evidence="1">Membrane</location>
    </subcellularLocation>
</comment>
<dbReference type="PANTHER" id="PTHR12546:SF33">
    <property type="entry name" value="SPERM VESICLE FUSION PROTEIN FER-1"/>
    <property type="match status" value="1"/>
</dbReference>
<keyword evidence="3" id="KW-0677">Repeat</keyword>
<accession>A0A820IYV7</accession>
<evidence type="ECO:0000313" key="8">
    <source>
        <dbReference type="Proteomes" id="UP000663874"/>
    </source>
</evidence>
<dbReference type="AlphaFoldDB" id="A0A820IYV7"/>
<comment type="caution">
    <text evidence="7">The sequence shown here is derived from an EMBL/GenBank/DDBJ whole genome shotgun (WGS) entry which is preliminary data.</text>
</comment>
<dbReference type="GO" id="GO:0007009">
    <property type="term" value="P:plasma membrane organization"/>
    <property type="evidence" value="ECO:0007669"/>
    <property type="project" value="TreeGrafter"/>
</dbReference>
<evidence type="ECO:0000256" key="1">
    <source>
        <dbReference type="ARBA" id="ARBA00004370"/>
    </source>
</evidence>
<feature type="non-terminal residue" evidence="7">
    <location>
        <position position="1"/>
    </location>
</feature>
<evidence type="ECO:0000256" key="3">
    <source>
        <dbReference type="ARBA" id="ARBA00022737"/>
    </source>
</evidence>
<dbReference type="InterPro" id="IPR012561">
    <property type="entry name" value="Ferlin_B-domain"/>
</dbReference>
<protein>
    <recommendedName>
        <fullName evidence="6">Ferlin B-domain domain-containing protein</fullName>
    </recommendedName>
</protein>
<proteinExistence type="predicted"/>
<organism evidence="7 8">
    <name type="scientific">Rotaria sordida</name>
    <dbReference type="NCBI Taxonomy" id="392033"/>
    <lineage>
        <taxon>Eukaryota</taxon>
        <taxon>Metazoa</taxon>
        <taxon>Spiralia</taxon>
        <taxon>Gnathifera</taxon>
        <taxon>Rotifera</taxon>
        <taxon>Eurotatoria</taxon>
        <taxon>Bdelloidea</taxon>
        <taxon>Philodinida</taxon>
        <taxon>Philodinidae</taxon>
        <taxon>Rotaria</taxon>
    </lineage>
</organism>
<evidence type="ECO:0000256" key="2">
    <source>
        <dbReference type="ARBA" id="ARBA00022692"/>
    </source>
</evidence>
<dbReference type="Proteomes" id="UP000663874">
    <property type="component" value="Unassembled WGS sequence"/>
</dbReference>
<dbReference type="GO" id="GO:0016020">
    <property type="term" value="C:membrane"/>
    <property type="evidence" value="ECO:0007669"/>
    <property type="project" value="UniProtKB-SubCell"/>
</dbReference>
<feature type="domain" description="Ferlin B-domain" evidence="6">
    <location>
        <begin position="55"/>
        <end position="125"/>
    </location>
</feature>
<dbReference type="InterPro" id="IPR037721">
    <property type="entry name" value="Ferlin"/>
</dbReference>
<gene>
    <name evidence="7" type="ORF">FNK824_LOCUS41193</name>
</gene>
<evidence type="ECO:0000256" key="4">
    <source>
        <dbReference type="ARBA" id="ARBA00022989"/>
    </source>
</evidence>
<evidence type="ECO:0000259" key="6">
    <source>
        <dbReference type="SMART" id="SM01201"/>
    </source>
</evidence>
<name>A0A820IYV7_9BILA</name>
<evidence type="ECO:0000256" key="5">
    <source>
        <dbReference type="ARBA" id="ARBA00023136"/>
    </source>
</evidence>
<dbReference type="Pfam" id="PF08150">
    <property type="entry name" value="FerB"/>
    <property type="match status" value="1"/>
</dbReference>
<dbReference type="PANTHER" id="PTHR12546">
    <property type="entry name" value="FER-1-LIKE"/>
    <property type="match status" value="1"/>
</dbReference>
<keyword evidence="5" id="KW-0472">Membrane</keyword>
<sequence length="125" mass="14651">MNQLDIKRYKKVFNNLQSIKSWVSKEISFEESKRYEIVKELDKIARAFRQMATDAQPSLPDIFLWMICDSKRAAYARFQPEDLLFNLCKGEKGLYNGHVQTIFLKTSYSTDKPQNSSINAKVQIY</sequence>
<dbReference type="SMART" id="SM01201">
    <property type="entry name" value="FerB"/>
    <property type="match status" value="1"/>
</dbReference>
<reference evidence="7" key="1">
    <citation type="submission" date="2021-02" db="EMBL/GenBank/DDBJ databases">
        <authorList>
            <person name="Nowell W R."/>
        </authorList>
    </citation>
    <scope>NUCLEOTIDE SEQUENCE</scope>
</reference>
<evidence type="ECO:0000313" key="7">
    <source>
        <dbReference type="EMBL" id="CAF4316839.1"/>
    </source>
</evidence>
<dbReference type="EMBL" id="CAJOBE010038167">
    <property type="protein sequence ID" value="CAF4316839.1"/>
    <property type="molecule type" value="Genomic_DNA"/>
</dbReference>